<dbReference type="SUPFAM" id="SSF90229">
    <property type="entry name" value="CCCH zinc finger"/>
    <property type="match status" value="3"/>
</dbReference>
<reference evidence="8" key="1">
    <citation type="submission" date="2021-02" db="EMBL/GenBank/DDBJ databases">
        <authorList>
            <person name="Dougan E. K."/>
            <person name="Rhodes N."/>
            <person name="Thang M."/>
            <person name="Chan C."/>
        </authorList>
    </citation>
    <scope>NUCLEOTIDE SEQUENCE</scope>
</reference>
<evidence type="ECO:0000256" key="5">
    <source>
        <dbReference type="PROSITE-ProRule" id="PRU00723"/>
    </source>
</evidence>
<keyword evidence="1 5" id="KW-0479">Metal-binding</keyword>
<dbReference type="PROSITE" id="PS50103">
    <property type="entry name" value="ZF_C3H1"/>
    <property type="match status" value="5"/>
</dbReference>
<dbReference type="GO" id="GO:0003729">
    <property type="term" value="F:mRNA binding"/>
    <property type="evidence" value="ECO:0007669"/>
    <property type="project" value="InterPro"/>
</dbReference>
<dbReference type="InterPro" id="IPR008775">
    <property type="entry name" value="Phytyl_CoA_dOase-like"/>
</dbReference>
<dbReference type="InterPro" id="IPR036855">
    <property type="entry name" value="Znf_CCCH_sf"/>
</dbReference>
<dbReference type="InterPro" id="IPR045877">
    <property type="entry name" value="ZFP36-like"/>
</dbReference>
<dbReference type="InterPro" id="IPR000571">
    <property type="entry name" value="Znf_CCCH"/>
</dbReference>
<feature type="region of interest" description="Disordered" evidence="6">
    <location>
        <begin position="659"/>
        <end position="701"/>
    </location>
</feature>
<proteinExistence type="predicted"/>
<keyword evidence="2" id="KW-0677">Repeat</keyword>
<feature type="domain" description="C3H1-type" evidence="7">
    <location>
        <begin position="625"/>
        <end position="652"/>
    </location>
</feature>
<sequence>MDNTLQPWTLQPWPNYKRLDPFFERGRWWGGTLLSKLAGEIVLDPATEAFAEHARKAILDHGICILPSVLARESINRWKEGCHRLHQLVEEFGFSENRGHKRFSFGNAYKKGNCLHEPEWAEQIAGAPAVLQVLDAVWGRCAYRCCGGGGECVLPQCWEYQRLHSDAGGLDTNMLPPFLSVNFTVCDLTPFNGPTRHVPGTMRTDPWGVPCVQLENPRFLLSTVAPLEAGAAIIRDIRAWHGGTPNVTEVPRYLPSIEYEPSTMPMEERSLPRSVFCSLPRRAQELCKDIAAHEGEQIDCAFRNSAEEPAAKPLAKPAAGKPVAKTAAAKRPASPRPGPGRSVAATIARRLRAQAKSALQLPSVAKTKLCTFWLEGKCRRGEQCEFAHGVEEQLENCRRIPCRFHLGTVYPPSCKFAHAAAEGALTTSPEEVPEELAVDDGDIFESVSQSMAGAEARSTASGVFCQSDVVDVDQWLDYADMSGMKPQKTLLCKFWLRGKCQRTSGCAFAHGEDEQREACKRMRCRFDKEGFCKQGTACWYAHGEDAVEELEPDPGPLLPFAPGEAEPELPQPMLDALSSAASMRTSEDDPTKPQKTLLCRFWLKGKCLRLRDCAFAHGAGEQRAACAQIRCRFDREGFCKLGDACWYAHDGPGASPYTLGGAGLGPMDQPGPDLPPPPGLELPSGSFLRAPPGLDLANAER</sequence>
<evidence type="ECO:0000256" key="6">
    <source>
        <dbReference type="SAM" id="MobiDB-lite"/>
    </source>
</evidence>
<feature type="zinc finger region" description="C3H1-type" evidence="5">
    <location>
        <begin position="593"/>
        <end position="620"/>
    </location>
</feature>
<dbReference type="Gene3D" id="4.10.1000.10">
    <property type="entry name" value="Zinc finger, CCCH-type"/>
    <property type="match status" value="3"/>
</dbReference>
<gene>
    <name evidence="8" type="primary">kanJ</name>
    <name evidence="8" type="ORF">SNAT2548_LOCUS14047</name>
</gene>
<keyword evidence="4 5" id="KW-0862">Zinc</keyword>
<feature type="region of interest" description="Disordered" evidence="6">
    <location>
        <begin position="311"/>
        <end position="342"/>
    </location>
</feature>
<dbReference type="Proteomes" id="UP000604046">
    <property type="component" value="Unassembled WGS sequence"/>
</dbReference>
<dbReference type="AlphaFoldDB" id="A0A812MKS3"/>
<dbReference type="PANTHER" id="PTHR12547:SF18">
    <property type="entry name" value="PROTEIN TIS11"/>
    <property type="match status" value="1"/>
</dbReference>
<dbReference type="Pfam" id="PF05721">
    <property type="entry name" value="PhyH"/>
    <property type="match status" value="1"/>
</dbReference>
<feature type="compositionally biased region" description="Low complexity" evidence="6">
    <location>
        <begin position="311"/>
        <end position="332"/>
    </location>
</feature>
<evidence type="ECO:0000256" key="1">
    <source>
        <dbReference type="ARBA" id="ARBA00022723"/>
    </source>
</evidence>
<keyword evidence="3 5" id="KW-0863">Zinc-finger</keyword>
<protein>
    <submittedName>
        <fullName evidence="8">KanJ protein</fullName>
    </submittedName>
</protein>
<dbReference type="GO" id="GO:0008270">
    <property type="term" value="F:zinc ion binding"/>
    <property type="evidence" value="ECO:0007669"/>
    <property type="project" value="UniProtKB-KW"/>
</dbReference>
<dbReference type="OrthoDB" id="411278at2759"/>
<comment type="caution">
    <text evidence="8">The sequence shown here is derived from an EMBL/GenBank/DDBJ whole genome shotgun (WGS) entry which is preliminary data.</text>
</comment>
<dbReference type="SUPFAM" id="SSF51197">
    <property type="entry name" value="Clavaminate synthase-like"/>
    <property type="match status" value="1"/>
</dbReference>
<evidence type="ECO:0000313" key="9">
    <source>
        <dbReference type="Proteomes" id="UP000604046"/>
    </source>
</evidence>
<feature type="domain" description="C3H1-type" evidence="7">
    <location>
        <begin position="518"/>
        <end position="545"/>
    </location>
</feature>
<feature type="region of interest" description="Disordered" evidence="6">
    <location>
        <begin position="551"/>
        <end position="570"/>
    </location>
</feature>
<dbReference type="PANTHER" id="PTHR12547">
    <property type="entry name" value="CCCH ZINC FINGER/TIS11-RELATED"/>
    <property type="match status" value="1"/>
</dbReference>
<organism evidence="8 9">
    <name type="scientific">Symbiodinium natans</name>
    <dbReference type="NCBI Taxonomy" id="878477"/>
    <lineage>
        <taxon>Eukaryota</taxon>
        <taxon>Sar</taxon>
        <taxon>Alveolata</taxon>
        <taxon>Dinophyceae</taxon>
        <taxon>Suessiales</taxon>
        <taxon>Symbiodiniaceae</taxon>
        <taxon>Symbiodinium</taxon>
    </lineage>
</organism>
<evidence type="ECO:0000313" key="8">
    <source>
        <dbReference type="EMBL" id="CAE7265809.1"/>
    </source>
</evidence>
<dbReference type="SMART" id="SM00356">
    <property type="entry name" value="ZnF_C3H1"/>
    <property type="match status" value="5"/>
</dbReference>
<dbReference type="EMBL" id="CAJNDS010001569">
    <property type="protein sequence ID" value="CAE7265809.1"/>
    <property type="molecule type" value="Genomic_DNA"/>
</dbReference>
<feature type="domain" description="C3H1-type" evidence="7">
    <location>
        <begin position="486"/>
        <end position="513"/>
    </location>
</feature>
<dbReference type="Pfam" id="PF00642">
    <property type="entry name" value="zf-CCCH"/>
    <property type="match status" value="2"/>
</dbReference>
<evidence type="ECO:0000256" key="4">
    <source>
        <dbReference type="ARBA" id="ARBA00022833"/>
    </source>
</evidence>
<feature type="domain" description="C3H1-type" evidence="7">
    <location>
        <begin position="593"/>
        <end position="620"/>
    </location>
</feature>
<feature type="zinc finger region" description="C3H1-type" evidence="5">
    <location>
        <begin position="625"/>
        <end position="652"/>
    </location>
</feature>
<accession>A0A812MKS3</accession>
<dbReference type="Gene3D" id="2.60.120.620">
    <property type="entry name" value="q2cbj1_9rhob like domain"/>
    <property type="match status" value="1"/>
</dbReference>
<evidence type="ECO:0000256" key="3">
    <source>
        <dbReference type="ARBA" id="ARBA00022771"/>
    </source>
</evidence>
<evidence type="ECO:0000256" key="2">
    <source>
        <dbReference type="ARBA" id="ARBA00022737"/>
    </source>
</evidence>
<feature type="zinc finger region" description="C3H1-type" evidence="5">
    <location>
        <begin position="365"/>
        <end position="391"/>
    </location>
</feature>
<feature type="zinc finger region" description="C3H1-type" evidence="5">
    <location>
        <begin position="518"/>
        <end position="545"/>
    </location>
</feature>
<evidence type="ECO:0000259" key="7">
    <source>
        <dbReference type="PROSITE" id="PS50103"/>
    </source>
</evidence>
<feature type="domain" description="C3H1-type" evidence="7">
    <location>
        <begin position="365"/>
        <end position="391"/>
    </location>
</feature>
<name>A0A812MKS3_9DINO</name>
<keyword evidence="9" id="KW-1185">Reference proteome</keyword>
<feature type="zinc finger region" description="C3H1-type" evidence="5">
    <location>
        <begin position="486"/>
        <end position="513"/>
    </location>
</feature>